<reference evidence="1 2" key="1">
    <citation type="submission" date="2018-05" db="EMBL/GenBank/DDBJ databases">
        <title>Genomic Encyclopedia of Type Strains, Phase IV (KMG-IV): sequencing the most valuable type-strain genomes for metagenomic binning, comparative biology and taxonomic classification.</title>
        <authorList>
            <person name="Goeker M."/>
        </authorList>
    </citation>
    <scope>NUCLEOTIDE SEQUENCE [LARGE SCALE GENOMIC DNA]</scope>
    <source>
        <strain evidence="1 2">DSM 16791</strain>
    </source>
</reference>
<dbReference type="EMBL" id="QGTR01000002">
    <property type="protein sequence ID" value="PWW01743.1"/>
    <property type="molecule type" value="Genomic_DNA"/>
</dbReference>
<dbReference type="OrthoDB" id="425753at2"/>
<dbReference type="Proteomes" id="UP000246352">
    <property type="component" value="Unassembled WGS sequence"/>
</dbReference>
<comment type="caution">
    <text evidence="1">The sequence shown here is derived from an EMBL/GenBank/DDBJ whole genome shotgun (WGS) entry which is preliminary data.</text>
</comment>
<dbReference type="Pfam" id="PF01724">
    <property type="entry name" value="DUF29"/>
    <property type="match status" value="1"/>
</dbReference>
<evidence type="ECO:0000313" key="2">
    <source>
        <dbReference type="Proteomes" id="UP000246352"/>
    </source>
</evidence>
<dbReference type="InterPro" id="IPR002636">
    <property type="entry name" value="DUF29"/>
</dbReference>
<evidence type="ECO:0000313" key="1">
    <source>
        <dbReference type="EMBL" id="PWW01743.1"/>
    </source>
</evidence>
<dbReference type="AlphaFoldDB" id="A0A317PMJ8"/>
<organism evidence="1 2">
    <name type="scientific">Hoeflea marina</name>
    <dbReference type="NCBI Taxonomy" id="274592"/>
    <lineage>
        <taxon>Bacteria</taxon>
        <taxon>Pseudomonadati</taxon>
        <taxon>Pseudomonadota</taxon>
        <taxon>Alphaproteobacteria</taxon>
        <taxon>Hyphomicrobiales</taxon>
        <taxon>Rhizobiaceae</taxon>
        <taxon>Hoeflea</taxon>
    </lineage>
</organism>
<accession>A0A317PMJ8</accession>
<sequence length="151" mass="17384">MNRIAPITKPTPYQADYHQWSVEQAALLRDGKLDQLDRENLAEEIESLGRSEKREIESRLAVVLQHLLKWKFQPYCRTRSWEATLGEQRRRLLRVLDENPSLKSGPQQELAGAYVEGRVKAATETGMAYEAFPEICPFSIVEILDPDFLPD</sequence>
<dbReference type="PANTHER" id="PTHR34235:SF4">
    <property type="entry name" value="SLR0291 PROTEIN"/>
    <property type="match status" value="1"/>
</dbReference>
<gene>
    <name evidence="1" type="ORF">DFR52_102407</name>
</gene>
<name>A0A317PMJ8_9HYPH</name>
<proteinExistence type="predicted"/>
<dbReference type="PANTHER" id="PTHR34235">
    <property type="entry name" value="SLR1203 PROTEIN-RELATED"/>
    <property type="match status" value="1"/>
</dbReference>
<protein>
    <submittedName>
        <fullName evidence="1">Uncharacterized protein DUF29</fullName>
    </submittedName>
</protein>
<dbReference type="RefSeq" id="WP_110031513.1">
    <property type="nucleotide sequence ID" value="NZ_QGTR01000002.1"/>
</dbReference>
<keyword evidence="2" id="KW-1185">Reference proteome</keyword>
<dbReference type="Gene3D" id="1.20.1220.20">
    <property type="entry name" value="Uncharcterised protein PF01724"/>
    <property type="match status" value="1"/>
</dbReference>